<dbReference type="Gene3D" id="3.40.50.300">
    <property type="entry name" value="P-loop containing nucleotide triphosphate hydrolases"/>
    <property type="match status" value="1"/>
</dbReference>
<dbReference type="PIRSF" id="PIRSF005052">
    <property type="entry name" value="P-loopkin"/>
    <property type="match status" value="1"/>
</dbReference>
<keyword evidence="1 4" id="KW-0547">Nucleotide-binding</keyword>
<dbReference type="InterPro" id="IPR005337">
    <property type="entry name" value="RapZ-like"/>
</dbReference>
<accession>A0ABY5VK46</accession>
<evidence type="ECO:0000259" key="5">
    <source>
        <dbReference type="Pfam" id="PF03668"/>
    </source>
</evidence>
<dbReference type="HAMAP" id="MF_00636">
    <property type="entry name" value="RapZ_like"/>
    <property type="match status" value="1"/>
</dbReference>
<evidence type="ECO:0000313" key="7">
    <source>
        <dbReference type="EMBL" id="UWP60275.1"/>
    </source>
</evidence>
<feature type="domain" description="RapZ C-terminal" evidence="6">
    <location>
        <begin position="165"/>
        <end position="284"/>
    </location>
</feature>
<dbReference type="SUPFAM" id="SSF52540">
    <property type="entry name" value="P-loop containing nucleoside triphosphate hydrolases"/>
    <property type="match status" value="1"/>
</dbReference>
<dbReference type="InterPro" id="IPR053931">
    <property type="entry name" value="RapZ_C"/>
</dbReference>
<evidence type="ECO:0000256" key="1">
    <source>
        <dbReference type="ARBA" id="ARBA00022741"/>
    </source>
</evidence>
<organism evidence="7 8">
    <name type="scientific">Ruminococcus gauvreauii</name>
    <dbReference type="NCBI Taxonomy" id="438033"/>
    <lineage>
        <taxon>Bacteria</taxon>
        <taxon>Bacillati</taxon>
        <taxon>Bacillota</taxon>
        <taxon>Clostridia</taxon>
        <taxon>Eubacteriales</taxon>
        <taxon>Oscillospiraceae</taxon>
        <taxon>Ruminococcus</taxon>
    </lineage>
</organism>
<dbReference type="InterPro" id="IPR027417">
    <property type="entry name" value="P-loop_NTPase"/>
</dbReference>
<dbReference type="EMBL" id="CP102290">
    <property type="protein sequence ID" value="UWP60275.1"/>
    <property type="molecule type" value="Genomic_DNA"/>
</dbReference>
<feature type="binding site" evidence="4">
    <location>
        <begin position="8"/>
        <end position="15"/>
    </location>
    <ligand>
        <name>ATP</name>
        <dbReference type="ChEBI" id="CHEBI:30616"/>
    </ligand>
</feature>
<keyword evidence="2 4" id="KW-0067">ATP-binding</keyword>
<reference evidence="7" key="1">
    <citation type="journal article" date="2022" name="Cell">
        <title>Design, construction, and in vivo augmentation of a complex gut microbiome.</title>
        <authorList>
            <person name="Cheng A.G."/>
            <person name="Ho P.Y."/>
            <person name="Aranda-Diaz A."/>
            <person name="Jain S."/>
            <person name="Yu F.B."/>
            <person name="Meng X."/>
            <person name="Wang M."/>
            <person name="Iakiviak M."/>
            <person name="Nagashima K."/>
            <person name="Zhao A."/>
            <person name="Murugkar P."/>
            <person name="Patil A."/>
            <person name="Atabakhsh K."/>
            <person name="Weakley A."/>
            <person name="Yan J."/>
            <person name="Brumbaugh A.R."/>
            <person name="Higginbottom S."/>
            <person name="Dimas A."/>
            <person name="Shiver A.L."/>
            <person name="Deutschbauer A."/>
            <person name="Neff N."/>
            <person name="Sonnenburg J.L."/>
            <person name="Huang K.C."/>
            <person name="Fischbach M.A."/>
        </authorList>
    </citation>
    <scope>NUCLEOTIDE SEQUENCE</scope>
    <source>
        <strain evidence="7">DSM 19829</strain>
    </source>
</reference>
<name>A0ABY5VK46_9FIRM</name>
<dbReference type="Pfam" id="PF22740">
    <property type="entry name" value="PapZ_C"/>
    <property type="match status" value="1"/>
</dbReference>
<feature type="domain" description="RapZ-like N-terminal" evidence="5">
    <location>
        <begin position="1"/>
        <end position="158"/>
    </location>
</feature>
<evidence type="ECO:0000256" key="3">
    <source>
        <dbReference type="ARBA" id="ARBA00023134"/>
    </source>
</evidence>
<keyword evidence="8" id="KW-1185">Reference proteome</keyword>
<evidence type="ECO:0000313" key="8">
    <source>
        <dbReference type="Proteomes" id="UP001060164"/>
    </source>
</evidence>
<dbReference type="PANTHER" id="PTHR30448">
    <property type="entry name" value="RNASE ADAPTER PROTEIN RAPZ"/>
    <property type="match status" value="1"/>
</dbReference>
<evidence type="ECO:0000256" key="4">
    <source>
        <dbReference type="HAMAP-Rule" id="MF_00636"/>
    </source>
</evidence>
<sequence length="293" mass="33211">MRFVIVTGMSGAGKSTALKMLEDAGYFCVDNLPIALMEKFAQFAVESVPDGIQKVALGVDIRSGESLDALEKILENMAMNHLNYEILYLDADDDVLIKRYKETRRSHPLAGTGRVETGISRERNKLQFLKTHADYILDTSRLLTRELKAELDKIFVKDQKFKSLMITILSFGFKYGIPEDADLVFDVRFLPNPYYLEELRPLSGNDVPVRDYVMGFEVAVQFLDKLDDMIRFLIPNYIVEGKNQLVIAVGCTGGKHRSVTLANELFYRLSGEEEYGLKIEHRDIGKDIVAKPL</sequence>
<dbReference type="RefSeq" id="WP_028528651.1">
    <property type="nucleotide sequence ID" value="NZ_CABLBR010000013.1"/>
</dbReference>
<proteinExistence type="inferred from homology"/>
<evidence type="ECO:0000256" key="2">
    <source>
        <dbReference type="ARBA" id="ARBA00022840"/>
    </source>
</evidence>
<dbReference type="NCBIfam" id="NF003828">
    <property type="entry name" value="PRK05416.1"/>
    <property type="match status" value="1"/>
</dbReference>
<protein>
    <submittedName>
        <fullName evidence="7">RNase adapter RapZ</fullName>
    </submittedName>
</protein>
<keyword evidence="3 4" id="KW-0342">GTP-binding</keyword>
<dbReference type="Proteomes" id="UP001060164">
    <property type="component" value="Chromosome"/>
</dbReference>
<dbReference type="Pfam" id="PF03668">
    <property type="entry name" value="RapZ-like_N"/>
    <property type="match status" value="1"/>
</dbReference>
<evidence type="ECO:0000259" key="6">
    <source>
        <dbReference type="Pfam" id="PF22740"/>
    </source>
</evidence>
<dbReference type="PANTHER" id="PTHR30448:SF0">
    <property type="entry name" value="RNASE ADAPTER PROTEIN RAPZ"/>
    <property type="match status" value="1"/>
</dbReference>
<gene>
    <name evidence="7" type="primary">rapZ</name>
    <name evidence="7" type="ORF">NQ502_04265</name>
</gene>
<feature type="binding site" evidence="4">
    <location>
        <begin position="60"/>
        <end position="63"/>
    </location>
    <ligand>
        <name>GTP</name>
        <dbReference type="ChEBI" id="CHEBI:37565"/>
    </ligand>
</feature>
<dbReference type="InterPro" id="IPR053930">
    <property type="entry name" value="RapZ-like_N"/>
</dbReference>